<dbReference type="Proteomes" id="UP000238093">
    <property type="component" value="Chromosome I"/>
</dbReference>
<dbReference type="RefSeq" id="WP_175284788.1">
    <property type="nucleotide sequence ID" value="NZ_LT963408.1"/>
</dbReference>
<dbReference type="EMBL" id="LT963408">
    <property type="protein sequence ID" value="SOS31379.1"/>
    <property type="molecule type" value="Genomic_DNA"/>
</dbReference>
<proteinExistence type="predicted"/>
<name>A0A2K4W659_9PSED</name>
<accession>A0A2K4W659</accession>
<dbReference type="AlphaFoldDB" id="A0A2K4W659"/>
<organism evidence="1 2">
    <name type="scientific">Pseudomonas syringae group genomosp. 3</name>
    <dbReference type="NCBI Taxonomy" id="251701"/>
    <lineage>
        <taxon>Bacteria</taxon>
        <taxon>Pseudomonadati</taxon>
        <taxon>Pseudomonadota</taxon>
        <taxon>Gammaproteobacteria</taxon>
        <taxon>Pseudomonadales</taxon>
        <taxon>Pseudomonadaceae</taxon>
        <taxon>Pseudomonas</taxon>
    </lineage>
</organism>
<reference evidence="1 2" key="1">
    <citation type="submission" date="2017-11" db="EMBL/GenBank/DDBJ databases">
        <authorList>
            <person name="Han C.G."/>
        </authorList>
    </citation>
    <scope>NUCLEOTIDE SEQUENCE [LARGE SCALE GENOMIC DNA]</scope>
    <source>
        <strain evidence="1">CFBP6411</strain>
    </source>
</reference>
<sequence length="112" mass="12681">MIRYQRLLEVLKQLFCDPTWTLDQTSTPAKAGVFVCVVLETHKCSDGPRRLDENSEFGVKAYAVTDAKLEIYKGDFSEQPDCYNVPRGTHYREKQAGVFHPASEPSRSKLAV</sequence>
<gene>
    <name evidence="1" type="ORF">CFBP6411_00009</name>
</gene>
<evidence type="ECO:0000313" key="1">
    <source>
        <dbReference type="EMBL" id="SOS31379.1"/>
    </source>
</evidence>
<evidence type="ECO:0000313" key="2">
    <source>
        <dbReference type="Proteomes" id="UP000238093"/>
    </source>
</evidence>
<protein>
    <submittedName>
        <fullName evidence="1">Uncharacterized protein</fullName>
    </submittedName>
</protein>